<reference evidence="16 17" key="1">
    <citation type="submission" date="2013-05" db="EMBL/GenBank/DDBJ databases">
        <title>Draft genome of the parasitic nematode Anyclostoma ceylanicum.</title>
        <authorList>
            <person name="Mitreva M."/>
        </authorList>
    </citation>
    <scope>NUCLEOTIDE SEQUENCE [LARGE SCALE GENOMIC DNA]</scope>
</reference>
<evidence type="ECO:0000256" key="6">
    <source>
        <dbReference type="ARBA" id="ARBA00022729"/>
    </source>
</evidence>
<organism evidence="16 17">
    <name type="scientific">Ancylostoma ceylanicum</name>
    <dbReference type="NCBI Taxonomy" id="53326"/>
    <lineage>
        <taxon>Eukaryota</taxon>
        <taxon>Metazoa</taxon>
        <taxon>Ecdysozoa</taxon>
        <taxon>Nematoda</taxon>
        <taxon>Chromadorea</taxon>
        <taxon>Rhabditida</taxon>
        <taxon>Rhabditina</taxon>
        <taxon>Rhabditomorpha</taxon>
        <taxon>Strongyloidea</taxon>
        <taxon>Ancylostomatidae</taxon>
        <taxon>Ancylostomatinae</taxon>
        <taxon>Ancylostoma</taxon>
    </lineage>
</organism>
<evidence type="ECO:0000313" key="16">
    <source>
        <dbReference type="EMBL" id="EPB72165.1"/>
    </source>
</evidence>
<dbReference type="Proteomes" id="UP000054495">
    <property type="component" value="Unassembled WGS sequence"/>
</dbReference>
<evidence type="ECO:0000256" key="8">
    <source>
        <dbReference type="ARBA" id="ARBA00022833"/>
    </source>
</evidence>
<evidence type="ECO:0000256" key="4">
    <source>
        <dbReference type="ARBA" id="ARBA00022670"/>
    </source>
</evidence>
<feature type="signal peptide" evidence="12 14">
    <location>
        <begin position="1"/>
        <end position="16"/>
    </location>
</feature>
<dbReference type="InterPro" id="IPR001506">
    <property type="entry name" value="Peptidase_M12A"/>
</dbReference>
<keyword evidence="10" id="KW-1015">Disulfide bond</keyword>
<keyword evidence="3" id="KW-0245">EGF-like domain</keyword>
<evidence type="ECO:0000256" key="1">
    <source>
        <dbReference type="ARBA" id="ARBA00004613"/>
    </source>
</evidence>
<evidence type="ECO:0000256" key="12">
    <source>
        <dbReference type="PIRNR" id="PIRNR036365"/>
    </source>
</evidence>
<keyword evidence="9 13" id="KW-0482">Metalloprotease</keyword>
<evidence type="ECO:0000256" key="10">
    <source>
        <dbReference type="ARBA" id="ARBA00023157"/>
    </source>
</evidence>
<dbReference type="Gene3D" id="3.40.390.10">
    <property type="entry name" value="Collagenase (Catalytic Domain)"/>
    <property type="match status" value="1"/>
</dbReference>
<dbReference type="AlphaFoldDB" id="A0A0D6LJC2"/>
<name>A0A0D6LJC2_9BILA</name>
<dbReference type="GO" id="GO:0004222">
    <property type="term" value="F:metalloendopeptidase activity"/>
    <property type="evidence" value="ECO:0007669"/>
    <property type="project" value="UniProtKB-UniRule"/>
</dbReference>
<dbReference type="GO" id="GO:0018996">
    <property type="term" value="P:molting cycle, collagen and cuticulin-based cuticle"/>
    <property type="evidence" value="ECO:0007669"/>
    <property type="project" value="InterPro"/>
</dbReference>
<feature type="binding site" evidence="13">
    <location>
        <position position="269"/>
    </location>
    <ligand>
        <name>Zn(2+)</name>
        <dbReference type="ChEBI" id="CHEBI:29105"/>
        <note>catalytic</note>
    </ligand>
</feature>
<feature type="domain" description="Peptidase M12A" evidence="15">
    <location>
        <begin position="167"/>
        <end position="362"/>
    </location>
</feature>
<evidence type="ECO:0000259" key="15">
    <source>
        <dbReference type="PROSITE" id="PS51864"/>
    </source>
</evidence>
<comment type="subcellular location">
    <subcellularLocation>
        <location evidence="1 12">Secreted</location>
    </subcellularLocation>
</comment>
<dbReference type="PANTHER" id="PTHR10127">
    <property type="entry name" value="DISCOIDIN, CUB, EGF, LAMININ , AND ZINC METALLOPROTEASE DOMAIN CONTAINING"/>
    <property type="match status" value="1"/>
</dbReference>
<protein>
    <recommendedName>
        <fullName evidence="12">Zinc metalloproteinase</fullName>
    </recommendedName>
</protein>
<evidence type="ECO:0000256" key="14">
    <source>
        <dbReference type="RuleBase" id="RU361183"/>
    </source>
</evidence>
<accession>A0A0D6LJC2</accession>
<evidence type="ECO:0000256" key="5">
    <source>
        <dbReference type="ARBA" id="ARBA00022723"/>
    </source>
</evidence>
<dbReference type="PROSITE" id="PS51864">
    <property type="entry name" value="ASTACIN"/>
    <property type="match status" value="1"/>
</dbReference>
<evidence type="ECO:0000256" key="9">
    <source>
        <dbReference type="ARBA" id="ARBA00023049"/>
    </source>
</evidence>
<keyword evidence="6 12" id="KW-0732">Signal</keyword>
<sequence>MRLAFLFLLLVVCANAGIFDSLGAKIKSIFTGANGLGEKLKKALNVTCLVRVHEKLKKIKDKAMKALQLTPAMLKSLKERLKKLRPIKKDHFQEVGDSITEINEKSGIGELLYQGDMVLSEIDSDVIITIMSGHRVEESQCVSKTQADEVAEDIEEEVNGTSRTKRQAFKDKWYTRRLWSEGVNYYFDRSASEKMRTVFIKAAEQWHNNTCINFQESDRTEDKLYVFAETGCWSNVGRRGGKQSLSLGQGCESVGVALHELGHTLGFFHTMSRHDRDDYVTINSENVKDDWHGEFTKETERTNYNYGLGYDYGSVMHYGIHAGSRNKKPTMVPVDIDHQETIGSEMLSFVDISMMNEHYGCKELCDPRKSARCENGGFPHPRRCSECICPGGYGGRTCAERPRGCGDVIEATSDWAELQDVLGHGTKSRDDFEKCNYWITSPPNTQIQVRIVSFTKGVAVDGCYFAGVEIKTNEDQTLTGYRFCAPEDAGVTLTSYSNLVPIITYNRAFPTKTVLEFRYGKHPILITEAQVLNPEH</sequence>
<keyword evidence="17" id="KW-1185">Reference proteome</keyword>
<evidence type="ECO:0000256" key="13">
    <source>
        <dbReference type="PROSITE-ProRule" id="PRU01211"/>
    </source>
</evidence>
<dbReference type="PANTHER" id="PTHR10127:SF780">
    <property type="entry name" value="METALLOENDOPEPTIDASE"/>
    <property type="match status" value="1"/>
</dbReference>
<evidence type="ECO:0000256" key="3">
    <source>
        <dbReference type="ARBA" id="ARBA00022536"/>
    </source>
</evidence>
<keyword evidence="7 13" id="KW-0378">Hydrolase</keyword>
<evidence type="ECO:0000313" key="17">
    <source>
        <dbReference type="Proteomes" id="UP000054495"/>
    </source>
</evidence>
<dbReference type="MEROPS" id="M12.310"/>
<dbReference type="InterPro" id="IPR006026">
    <property type="entry name" value="Peptidase_Metallo"/>
</dbReference>
<dbReference type="GO" id="GO:0008270">
    <property type="term" value="F:zinc ion binding"/>
    <property type="evidence" value="ECO:0007669"/>
    <property type="project" value="UniProtKB-UniRule"/>
</dbReference>
<dbReference type="EMBL" id="KE125063">
    <property type="protein sequence ID" value="EPB72165.1"/>
    <property type="molecule type" value="Genomic_DNA"/>
</dbReference>
<gene>
    <name evidence="16" type="ORF">ANCCEY_08728</name>
</gene>
<dbReference type="GO" id="GO:0006508">
    <property type="term" value="P:proteolysis"/>
    <property type="evidence" value="ECO:0007669"/>
    <property type="project" value="UniProtKB-KW"/>
</dbReference>
<evidence type="ECO:0000256" key="2">
    <source>
        <dbReference type="ARBA" id="ARBA00022525"/>
    </source>
</evidence>
<dbReference type="InterPro" id="IPR017050">
    <property type="entry name" value="Metallopeptidase_nem"/>
</dbReference>
<dbReference type="Pfam" id="PF01400">
    <property type="entry name" value="Astacin"/>
    <property type="match status" value="1"/>
</dbReference>
<comment type="caution">
    <text evidence="13">Lacks conserved residue(s) required for the propagation of feature annotation.</text>
</comment>
<comment type="cofactor">
    <cofactor evidence="13 14">
        <name>Zn(2+)</name>
        <dbReference type="ChEBI" id="CHEBI:29105"/>
    </cofactor>
    <text evidence="13 14">Binds 1 zinc ion per subunit.</text>
</comment>
<dbReference type="SUPFAM" id="SSF49854">
    <property type="entry name" value="Spermadhesin, CUB domain"/>
    <property type="match status" value="1"/>
</dbReference>
<keyword evidence="11" id="KW-0325">Glycoprotein</keyword>
<dbReference type="InterPro" id="IPR024079">
    <property type="entry name" value="MetalloPept_cat_dom_sf"/>
</dbReference>
<dbReference type="PRINTS" id="PR00480">
    <property type="entry name" value="ASTACIN"/>
</dbReference>
<dbReference type="SUPFAM" id="SSF55486">
    <property type="entry name" value="Metalloproteases ('zincins'), catalytic domain"/>
    <property type="match status" value="1"/>
</dbReference>
<feature type="active site" evidence="13">
    <location>
        <position position="260"/>
    </location>
</feature>
<feature type="binding site" evidence="13">
    <location>
        <position position="263"/>
    </location>
    <ligand>
        <name>Zn(2+)</name>
        <dbReference type="ChEBI" id="CHEBI:29105"/>
        <note>catalytic</note>
    </ligand>
</feature>
<feature type="chain" id="PRO_5005115205" description="Zinc metalloproteinase" evidence="12 14">
    <location>
        <begin position="17"/>
        <end position="536"/>
    </location>
</feature>
<keyword evidence="8 13" id="KW-0862">Zinc</keyword>
<dbReference type="GO" id="GO:0005576">
    <property type="term" value="C:extracellular region"/>
    <property type="evidence" value="ECO:0007669"/>
    <property type="project" value="UniProtKB-SubCell"/>
</dbReference>
<evidence type="ECO:0000256" key="7">
    <source>
        <dbReference type="ARBA" id="ARBA00022801"/>
    </source>
</evidence>
<keyword evidence="4 13" id="KW-0645">Protease</keyword>
<dbReference type="InterPro" id="IPR034035">
    <property type="entry name" value="Astacin-like_dom"/>
</dbReference>
<dbReference type="PIRSF" id="PIRSF036365">
    <property type="entry name" value="Astacin_nematoda"/>
    <property type="match status" value="1"/>
</dbReference>
<evidence type="ECO:0000256" key="11">
    <source>
        <dbReference type="ARBA" id="ARBA00023180"/>
    </source>
</evidence>
<dbReference type="InterPro" id="IPR035914">
    <property type="entry name" value="Sperma_CUB_dom_sf"/>
</dbReference>
<keyword evidence="2 12" id="KW-0964">Secreted</keyword>
<keyword evidence="5 13" id="KW-0479">Metal-binding</keyword>
<dbReference type="SMART" id="SM00235">
    <property type="entry name" value="ZnMc"/>
    <property type="match status" value="1"/>
</dbReference>
<dbReference type="CDD" id="cd04280">
    <property type="entry name" value="ZnMc_astacin_like"/>
    <property type="match status" value="1"/>
</dbReference>
<feature type="binding site" evidence="13">
    <location>
        <position position="259"/>
    </location>
    <ligand>
        <name>Zn(2+)</name>
        <dbReference type="ChEBI" id="CHEBI:29105"/>
        <note>catalytic</note>
    </ligand>
</feature>
<proteinExistence type="predicted"/>